<evidence type="ECO:0000313" key="1">
    <source>
        <dbReference type="EMBL" id="CAB4175202.1"/>
    </source>
</evidence>
<organism evidence="4">
    <name type="scientific">uncultured Caudovirales phage</name>
    <dbReference type="NCBI Taxonomy" id="2100421"/>
    <lineage>
        <taxon>Viruses</taxon>
        <taxon>Duplodnaviria</taxon>
        <taxon>Heunggongvirae</taxon>
        <taxon>Uroviricota</taxon>
        <taxon>Caudoviricetes</taxon>
        <taxon>Peduoviridae</taxon>
        <taxon>Maltschvirus</taxon>
        <taxon>Maltschvirus maltsch</taxon>
    </lineage>
</organism>
<gene>
    <name evidence="2" type="ORF">UFOVP1123_60</name>
    <name evidence="3" type="ORF">UFOVP1239_90</name>
    <name evidence="4" type="ORF">UFOVP1484_64</name>
    <name evidence="5" type="ORF">UFOVP1577_70</name>
    <name evidence="1" type="ORF">UFOVP961_132</name>
</gene>
<dbReference type="EMBL" id="LR798422">
    <property type="protein sequence ID" value="CAB5230712.1"/>
    <property type="molecule type" value="Genomic_DNA"/>
</dbReference>
<evidence type="ECO:0000313" key="5">
    <source>
        <dbReference type="EMBL" id="CAB5230712.1"/>
    </source>
</evidence>
<name>A0A6J5SQ04_9CAUD</name>
<evidence type="ECO:0000313" key="2">
    <source>
        <dbReference type="EMBL" id="CAB4185373.1"/>
    </source>
</evidence>
<evidence type="ECO:0000313" key="3">
    <source>
        <dbReference type="EMBL" id="CAB4193486.1"/>
    </source>
</evidence>
<protein>
    <submittedName>
        <fullName evidence="4">Uncharacterized protein</fullName>
    </submittedName>
</protein>
<dbReference type="EMBL" id="LR797079">
    <property type="protein sequence ID" value="CAB4185373.1"/>
    <property type="molecule type" value="Genomic_DNA"/>
</dbReference>
<dbReference type="EMBL" id="LR796912">
    <property type="protein sequence ID" value="CAB4175202.1"/>
    <property type="molecule type" value="Genomic_DNA"/>
</dbReference>
<dbReference type="EMBL" id="LR797194">
    <property type="protein sequence ID" value="CAB4193486.1"/>
    <property type="molecule type" value="Genomic_DNA"/>
</dbReference>
<evidence type="ECO:0000313" key="4">
    <source>
        <dbReference type="EMBL" id="CAB4216036.1"/>
    </source>
</evidence>
<proteinExistence type="predicted"/>
<reference evidence="4" key="1">
    <citation type="submission" date="2020-05" db="EMBL/GenBank/DDBJ databases">
        <authorList>
            <person name="Chiriac C."/>
            <person name="Salcher M."/>
            <person name="Ghai R."/>
            <person name="Kavagutti S V."/>
        </authorList>
    </citation>
    <scope>NUCLEOTIDE SEQUENCE</scope>
</reference>
<sequence>MAANNLRIIYQNSVDLSTTTISTSNSADGANTPKSNLQLDSKSLVWRSTPNSTVYDTNSKTYTVKTNIVLSFSTANSPTIGGIMLPFCNLSTVATVRVRGYSAIIPTTGTATATVGPTATTPGSLLFDTGTVRAAPYQVLGLWDWGSLPLGVNSYSYGGGTYGRCWLPSKQQVPAQYILIELVDTANSSPYIELSRLIVGPYWSPTYNTSFGLSTSVKDLSSHMRSESGDLVTTRGIKFNSMNFDLKWLTPTDRLQFSMITKGNGISRPIFISLFPDNLDNWEKEQAHQIYGKLSQLSDIQHPIFDTYSSQVEIEEV</sequence>
<dbReference type="EMBL" id="LR797435">
    <property type="protein sequence ID" value="CAB4216036.1"/>
    <property type="molecule type" value="Genomic_DNA"/>
</dbReference>
<accession>A0A6J5SQ04</accession>